<dbReference type="InterPro" id="IPR050585">
    <property type="entry name" value="Xaa-Pro_dipeptidyl-ppase/CocE"/>
</dbReference>
<dbReference type="PANTHER" id="PTHR43056:SF5">
    <property type="entry name" value="PEPTIDASE S9 PROLYL OLIGOPEPTIDASE CATALYTIC DOMAIN-CONTAINING PROTEIN"/>
    <property type="match status" value="1"/>
</dbReference>
<feature type="domain" description="Peptidase S9 prolyl oligopeptidase catalytic" evidence="1">
    <location>
        <begin position="431"/>
        <end position="635"/>
    </location>
</feature>
<dbReference type="Proteomes" id="UP001445076">
    <property type="component" value="Unassembled WGS sequence"/>
</dbReference>
<dbReference type="Pfam" id="PF00326">
    <property type="entry name" value="Peptidase_S9"/>
    <property type="match status" value="1"/>
</dbReference>
<dbReference type="InterPro" id="IPR001375">
    <property type="entry name" value="Peptidase_S9_cat"/>
</dbReference>
<dbReference type="GO" id="GO:0008236">
    <property type="term" value="F:serine-type peptidase activity"/>
    <property type="evidence" value="ECO:0007669"/>
    <property type="project" value="InterPro"/>
</dbReference>
<comment type="caution">
    <text evidence="2">The sequence shown here is derived from an EMBL/GenBank/DDBJ whole genome shotgun (WGS) entry which is preliminary data.</text>
</comment>
<proteinExistence type="predicted"/>
<dbReference type="InterPro" id="IPR011042">
    <property type="entry name" value="6-blade_b-propeller_TolB-like"/>
</dbReference>
<keyword evidence="3" id="KW-1185">Reference proteome</keyword>
<dbReference type="SUPFAM" id="SSF53474">
    <property type="entry name" value="alpha/beta-Hydrolases"/>
    <property type="match status" value="1"/>
</dbReference>
<dbReference type="PANTHER" id="PTHR43056">
    <property type="entry name" value="PEPTIDASE S9 PROLYL OLIGOPEPTIDASE"/>
    <property type="match status" value="1"/>
</dbReference>
<dbReference type="InterPro" id="IPR011044">
    <property type="entry name" value="Quino_amine_DH_bsu"/>
</dbReference>
<accession>A0AAW0WS79</accession>
<evidence type="ECO:0000313" key="3">
    <source>
        <dbReference type="Proteomes" id="UP001445076"/>
    </source>
</evidence>
<evidence type="ECO:0000259" key="1">
    <source>
        <dbReference type="Pfam" id="PF00326"/>
    </source>
</evidence>
<dbReference type="EMBL" id="JARKIK010000053">
    <property type="protein sequence ID" value="KAK8733700.1"/>
    <property type="molecule type" value="Genomic_DNA"/>
</dbReference>
<gene>
    <name evidence="2" type="ORF">OTU49_006434</name>
</gene>
<dbReference type="Gene3D" id="2.120.10.30">
    <property type="entry name" value="TolB, C-terminal domain"/>
    <property type="match status" value="1"/>
</dbReference>
<sequence>MGTREAAYGSWASPVTAEVATMASNEVVEAPQVDPVTGCVFWCERLCKEAGNTAVFHFNPDTGEIVRWTNQGFDVRTKVHEYGGGAFTVYDNTIYFAHSGDGAIYRQDGPQVAPTRLTRSHNRRYTDGSYCPLMDAIVYVVEDHEVVKQGKAVEPCNTLVLLDAKTGEETLLASDADFFAAPSVSPDGTLLAWIQWHHPQMPWWNTQLCVAKINDQKQVNIIITRQNRSNMMPSFDRGNSLYYVHDQTGWWNLYKITDLKVEVNLTPESKEVGWPMWQFGWRAYAVNPKTDNEVVAVASHELMVVEIESHTRRSLPTGYAVHLHGVVYSKDGTQVYVVAGDGGRAARLIQVTVATGEVKGVSEVGEAVIHPGYISHPSHIRFPTTHDDFAYGYLYLPKNKDFRAPEGTKPPLLVRVHGGPTGETFPILHLTYQFFTSRGFALLDLNYRGSTGYGTQYRNKLNGKWGILDVDDAVAGANYLVKENIVDASKVCVDGGSAGGFTTLLVLMSENAPFAAGASFYGVSDLELLVNDTHKFESRYMETLVGSIHTQKHLYDARSPIKNAKKLGKPTIFFQGSEDKIVIPSHSKDMYDIVKNKGLPSAYILFEGEAHGFIKPENIKSSLVDELYFFSQVLDFTLADVTSDLVIDNLESWKEKHH</sequence>
<organism evidence="2 3">
    <name type="scientific">Cherax quadricarinatus</name>
    <name type="common">Australian red claw crayfish</name>
    <dbReference type="NCBI Taxonomy" id="27406"/>
    <lineage>
        <taxon>Eukaryota</taxon>
        <taxon>Metazoa</taxon>
        <taxon>Ecdysozoa</taxon>
        <taxon>Arthropoda</taxon>
        <taxon>Crustacea</taxon>
        <taxon>Multicrustacea</taxon>
        <taxon>Malacostraca</taxon>
        <taxon>Eumalacostraca</taxon>
        <taxon>Eucarida</taxon>
        <taxon>Decapoda</taxon>
        <taxon>Pleocyemata</taxon>
        <taxon>Astacidea</taxon>
        <taxon>Parastacoidea</taxon>
        <taxon>Parastacidae</taxon>
        <taxon>Cherax</taxon>
    </lineage>
</organism>
<dbReference type="InterPro" id="IPR029058">
    <property type="entry name" value="AB_hydrolase_fold"/>
</dbReference>
<name>A0AAW0WS79_CHEQU</name>
<dbReference type="SUPFAM" id="SSF50969">
    <property type="entry name" value="YVTN repeat-like/Quinoprotein amine dehydrogenase"/>
    <property type="match status" value="1"/>
</dbReference>
<dbReference type="GO" id="GO:0006508">
    <property type="term" value="P:proteolysis"/>
    <property type="evidence" value="ECO:0007669"/>
    <property type="project" value="InterPro"/>
</dbReference>
<reference evidence="2 3" key="1">
    <citation type="journal article" date="2024" name="BMC Genomics">
        <title>Genome assembly of redclaw crayfish (Cherax quadricarinatus) provides insights into its immune adaptation and hypoxia tolerance.</title>
        <authorList>
            <person name="Liu Z."/>
            <person name="Zheng J."/>
            <person name="Li H."/>
            <person name="Fang K."/>
            <person name="Wang S."/>
            <person name="He J."/>
            <person name="Zhou D."/>
            <person name="Weng S."/>
            <person name="Chi M."/>
            <person name="Gu Z."/>
            <person name="He J."/>
            <person name="Li F."/>
            <person name="Wang M."/>
        </authorList>
    </citation>
    <scope>NUCLEOTIDE SEQUENCE [LARGE SCALE GENOMIC DNA]</scope>
    <source>
        <strain evidence="2">ZL_2023a</strain>
    </source>
</reference>
<dbReference type="AlphaFoldDB" id="A0AAW0WS79"/>
<dbReference type="Gene3D" id="3.40.50.1820">
    <property type="entry name" value="alpha/beta hydrolase"/>
    <property type="match status" value="1"/>
</dbReference>
<evidence type="ECO:0000313" key="2">
    <source>
        <dbReference type="EMBL" id="KAK8733700.1"/>
    </source>
</evidence>
<protein>
    <recommendedName>
        <fullName evidence="1">Peptidase S9 prolyl oligopeptidase catalytic domain-containing protein</fullName>
    </recommendedName>
</protein>